<dbReference type="GO" id="GO:0016491">
    <property type="term" value="F:oxidoreductase activity"/>
    <property type="evidence" value="ECO:0007669"/>
    <property type="project" value="UniProtKB-KW"/>
</dbReference>
<dbReference type="InterPro" id="IPR036291">
    <property type="entry name" value="NAD(P)-bd_dom_sf"/>
</dbReference>
<dbReference type="Proteomes" id="UP000053257">
    <property type="component" value="Unassembled WGS sequence"/>
</dbReference>
<dbReference type="AlphaFoldDB" id="A0A0C3SCV5"/>
<dbReference type="PROSITE" id="PS00061">
    <property type="entry name" value="ADH_SHORT"/>
    <property type="match status" value="1"/>
</dbReference>
<evidence type="ECO:0000256" key="4">
    <source>
        <dbReference type="RuleBase" id="RU000363"/>
    </source>
</evidence>
<dbReference type="PANTHER" id="PTHR43976">
    <property type="entry name" value="SHORT CHAIN DEHYDROGENASE"/>
    <property type="match status" value="1"/>
</dbReference>
<accession>A0A0C3SCV5</accession>
<dbReference type="PANTHER" id="PTHR43976:SF16">
    <property type="entry name" value="SHORT-CHAIN DEHYDROGENASE_REDUCTASE FAMILY PROTEIN"/>
    <property type="match status" value="1"/>
</dbReference>
<organism evidence="5 6">
    <name type="scientific">Phlebiopsis gigantea (strain 11061_1 CR5-6)</name>
    <name type="common">White-rot fungus</name>
    <name type="synonym">Peniophora gigantea</name>
    <dbReference type="NCBI Taxonomy" id="745531"/>
    <lineage>
        <taxon>Eukaryota</taxon>
        <taxon>Fungi</taxon>
        <taxon>Dikarya</taxon>
        <taxon>Basidiomycota</taxon>
        <taxon>Agaricomycotina</taxon>
        <taxon>Agaricomycetes</taxon>
        <taxon>Polyporales</taxon>
        <taxon>Phanerochaetaceae</taxon>
        <taxon>Phlebiopsis</taxon>
    </lineage>
</organism>
<keyword evidence="6" id="KW-1185">Reference proteome</keyword>
<sequence>MSLPRVWLVTGSSSGFGRTMTELVLSKGERVVATARTPADLAEFKSRYPPTQLLVVQLDVVKEEEIKNVFFEAKEAFGRVDVVFNNAGVSLGAEVEGTPNDLARSMFETNFWGAANVSREAVRFFRDENPKGAGGRLLTVGSYAGMSPFGGLGYYSATKAAIGAINEALADEIDPTWNIKVSMIAPSLVRTNLGHNSAFFPPPPSYTGPTIPLTIGRRTMMAAQDPAFKRDDAHKVITKLYELSLLNDPPLWLPIGLESVSGVKAHLERILKDVETYESWSNDLVED</sequence>
<evidence type="ECO:0008006" key="7">
    <source>
        <dbReference type="Google" id="ProtNLM"/>
    </source>
</evidence>
<dbReference type="Pfam" id="PF00106">
    <property type="entry name" value="adh_short"/>
    <property type="match status" value="1"/>
</dbReference>
<name>A0A0C3SCV5_PHLG1</name>
<keyword evidence="2" id="KW-0521">NADP</keyword>
<dbReference type="SUPFAM" id="SSF51735">
    <property type="entry name" value="NAD(P)-binding Rossmann-fold domains"/>
    <property type="match status" value="1"/>
</dbReference>
<evidence type="ECO:0000256" key="3">
    <source>
        <dbReference type="ARBA" id="ARBA00023002"/>
    </source>
</evidence>
<dbReference type="Gene3D" id="3.40.50.720">
    <property type="entry name" value="NAD(P)-binding Rossmann-like Domain"/>
    <property type="match status" value="1"/>
</dbReference>
<keyword evidence="3" id="KW-0560">Oxidoreductase</keyword>
<protein>
    <recommendedName>
        <fullName evidence="7">NAD(P)-binding protein</fullName>
    </recommendedName>
</protein>
<evidence type="ECO:0000256" key="2">
    <source>
        <dbReference type="ARBA" id="ARBA00022857"/>
    </source>
</evidence>
<dbReference type="PRINTS" id="PR00081">
    <property type="entry name" value="GDHRDH"/>
</dbReference>
<dbReference type="OrthoDB" id="1274115at2759"/>
<dbReference type="PRINTS" id="PR00080">
    <property type="entry name" value="SDRFAMILY"/>
</dbReference>
<dbReference type="InterPro" id="IPR002347">
    <property type="entry name" value="SDR_fam"/>
</dbReference>
<dbReference type="InterPro" id="IPR020904">
    <property type="entry name" value="Sc_DH/Rdtase_CS"/>
</dbReference>
<evidence type="ECO:0000256" key="1">
    <source>
        <dbReference type="ARBA" id="ARBA00006484"/>
    </source>
</evidence>
<reference evidence="5 6" key="1">
    <citation type="journal article" date="2014" name="PLoS Genet.">
        <title>Analysis of the Phlebiopsis gigantea genome, transcriptome and secretome provides insight into its pioneer colonization strategies of wood.</title>
        <authorList>
            <person name="Hori C."/>
            <person name="Ishida T."/>
            <person name="Igarashi K."/>
            <person name="Samejima M."/>
            <person name="Suzuki H."/>
            <person name="Master E."/>
            <person name="Ferreira P."/>
            <person name="Ruiz-Duenas F.J."/>
            <person name="Held B."/>
            <person name="Canessa P."/>
            <person name="Larrondo L.F."/>
            <person name="Schmoll M."/>
            <person name="Druzhinina I.S."/>
            <person name="Kubicek C.P."/>
            <person name="Gaskell J.A."/>
            <person name="Kersten P."/>
            <person name="St John F."/>
            <person name="Glasner J."/>
            <person name="Sabat G."/>
            <person name="Splinter BonDurant S."/>
            <person name="Syed K."/>
            <person name="Yadav J."/>
            <person name="Mgbeahuruike A.C."/>
            <person name="Kovalchuk A."/>
            <person name="Asiegbu F.O."/>
            <person name="Lackner G."/>
            <person name="Hoffmeister D."/>
            <person name="Rencoret J."/>
            <person name="Gutierrez A."/>
            <person name="Sun H."/>
            <person name="Lindquist E."/>
            <person name="Barry K."/>
            <person name="Riley R."/>
            <person name="Grigoriev I.V."/>
            <person name="Henrissat B."/>
            <person name="Kues U."/>
            <person name="Berka R.M."/>
            <person name="Martinez A.T."/>
            <person name="Covert S.F."/>
            <person name="Blanchette R.A."/>
            <person name="Cullen D."/>
        </authorList>
    </citation>
    <scope>NUCLEOTIDE SEQUENCE [LARGE SCALE GENOMIC DNA]</scope>
    <source>
        <strain evidence="5 6">11061_1 CR5-6</strain>
    </source>
</reference>
<dbReference type="EMBL" id="KN840447">
    <property type="protein sequence ID" value="KIP11252.1"/>
    <property type="molecule type" value="Genomic_DNA"/>
</dbReference>
<dbReference type="InterPro" id="IPR051911">
    <property type="entry name" value="SDR_oxidoreductase"/>
</dbReference>
<dbReference type="HOGENOM" id="CLU_010194_2_9_1"/>
<proteinExistence type="inferred from homology"/>
<comment type="similarity">
    <text evidence="1 4">Belongs to the short-chain dehydrogenases/reductases (SDR) family.</text>
</comment>
<gene>
    <name evidence="5" type="ORF">PHLGIDRAFT_114657</name>
</gene>
<evidence type="ECO:0000313" key="6">
    <source>
        <dbReference type="Proteomes" id="UP000053257"/>
    </source>
</evidence>
<dbReference type="STRING" id="745531.A0A0C3SCV5"/>
<evidence type="ECO:0000313" key="5">
    <source>
        <dbReference type="EMBL" id="KIP11252.1"/>
    </source>
</evidence>